<feature type="chain" id="PRO_5007299762" evidence="1">
    <location>
        <begin position="19"/>
        <end position="69"/>
    </location>
</feature>
<dbReference type="EMBL" id="KQ971357">
    <property type="protein sequence ID" value="KYB26060.1"/>
    <property type="molecule type" value="Genomic_DNA"/>
</dbReference>
<dbReference type="AlphaFoldDB" id="A0A139WDN7"/>
<name>A0A139WDN7_TRICA</name>
<reference evidence="2 3" key="2">
    <citation type="journal article" date="2010" name="Nucleic Acids Res.">
        <title>BeetleBase in 2010: revisions to provide comprehensive genomic information for Tribolium castaneum.</title>
        <authorList>
            <person name="Kim H.S."/>
            <person name="Murphy T."/>
            <person name="Xia J."/>
            <person name="Caragea D."/>
            <person name="Park Y."/>
            <person name="Beeman R.W."/>
            <person name="Lorenzen M.D."/>
            <person name="Butcher S."/>
            <person name="Manak J.R."/>
            <person name="Brown S.J."/>
        </authorList>
    </citation>
    <scope>GENOME REANNOTATION</scope>
    <source>
        <strain evidence="2 3">Georgia GA2</strain>
    </source>
</reference>
<evidence type="ECO:0000313" key="2">
    <source>
        <dbReference type="EMBL" id="KYB26060.1"/>
    </source>
</evidence>
<protein>
    <submittedName>
        <fullName evidence="2">Uncharacterized protein</fullName>
    </submittedName>
</protein>
<feature type="signal peptide" evidence="1">
    <location>
        <begin position="1"/>
        <end position="18"/>
    </location>
</feature>
<reference evidence="2 3" key="1">
    <citation type="journal article" date="2008" name="Nature">
        <title>The genome of the model beetle and pest Tribolium castaneum.</title>
        <authorList>
            <consortium name="Tribolium Genome Sequencing Consortium"/>
            <person name="Richards S."/>
            <person name="Gibbs R.A."/>
            <person name="Weinstock G.M."/>
            <person name="Brown S.J."/>
            <person name="Denell R."/>
            <person name="Beeman R.W."/>
            <person name="Gibbs R."/>
            <person name="Beeman R.W."/>
            <person name="Brown S.J."/>
            <person name="Bucher G."/>
            <person name="Friedrich M."/>
            <person name="Grimmelikhuijzen C.J."/>
            <person name="Klingler M."/>
            <person name="Lorenzen M."/>
            <person name="Richards S."/>
            <person name="Roth S."/>
            <person name="Schroder R."/>
            <person name="Tautz D."/>
            <person name="Zdobnov E.M."/>
            <person name="Muzny D."/>
            <person name="Gibbs R.A."/>
            <person name="Weinstock G.M."/>
            <person name="Attaway T."/>
            <person name="Bell S."/>
            <person name="Buhay C.J."/>
            <person name="Chandrabose M.N."/>
            <person name="Chavez D."/>
            <person name="Clerk-Blankenburg K.P."/>
            <person name="Cree A."/>
            <person name="Dao M."/>
            <person name="Davis C."/>
            <person name="Chacko J."/>
            <person name="Dinh H."/>
            <person name="Dugan-Rocha S."/>
            <person name="Fowler G."/>
            <person name="Garner T.T."/>
            <person name="Garnes J."/>
            <person name="Gnirke A."/>
            <person name="Hawes A."/>
            <person name="Hernandez J."/>
            <person name="Hines S."/>
            <person name="Holder M."/>
            <person name="Hume J."/>
            <person name="Jhangiani S.N."/>
            <person name="Joshi V."/>
            <person name="Khan Z.M."/>
            <person name="Jackson L."/>
            <person name="Kovar C."/>
            <person name="Kowis A."/>
            <person name="Lee S."/>
            <person name="Lewis L.R."/>
            <person name="Margolis J."/>
            <person name="Morgan M."/>
            <person name="Nazareth L.V."/>
            <person name="Nguyen N."/>
            <person name="Okwuonu G."/>
            <person name="Parker D."/>
            <person name="Richards S."/>
            <person name="Ruiz S.J."/>
            <person name="Santibanez J."/>
            <person name="Savard J."/>
            <person name="Scherer S.E."/>
            <person name="Schneider B."/>
            <person name="Sodergren E."/>
            <person name="Tautz D."/>
            <person name="Vattahil S."/>
            <person name="Villasana D."/>
            <person name="White C.S."/>
            <person name="Wright R."/>
            <person name="Park Y."/>
            <person name="Beeman R.W."/>
            <person name="Lord J."/>
            <person name="Oppert B."/>
            <person name="Lorenzen M."/>
            <person name="Brown S."/>
            <person name="Wang L."/>
            <person name="Savard J."/>
            <person name="Tautz D."/>
            <person name="Richards S."/>
            <person name="Weinstock G."/>
            <person name="Gibbs R.A."/>
            <person name="Liu Y."/>
            <person name="Worley K."/>
            <person name="Weinstock G."/>
            <person name="Elsik C.G."/>
            <person name="Reese J.T."/>
            <person name="Elhaik E."/>
            <person name="Landan G."/>
            <person name="Graur D."/>
            <person name="Arensburger P."/>
            <person name="Atkinson P."/>
            <person name="Beeman R.W."/>
            <person name="Beidler J."/>
            <person name="Brown S.J."/>
            <person name="Demuth J.P."/>
            <person name="Drury D.W."/>
            <person name="Du Y.Z."/>
            <person name="Fujiwara H."/>
            <person name="Lorenzen M."/>
            <person name="Maselli V."/>
            <person name="Osanai M."/>
            <person name="Park Y."/>
            <person name="Robertson H.M."/>
            <person name="Tu Z."/>
            <person name="Wang J.J."/>
            <person name="Wang S."/>
            <person name="Richards S."/>
            <person name="Song H."/>
            <person name="Zhang L."/>
            <person name="Sodergren E."/>
            <person name="Werner D."/>
            <person name="Stanke M."/>
            <person name="Morgenstern B."/>
            <person name="Solovyev V."/>
            <person name="Kosarev P."/>
            <person name="Brown G."/>
            <person name="Chen H.C."/>
            <person name="Ermolaeva O."/>
            <person name="Hlavina W."/>
            <person name="Kapustin Y."/>
            <person name="Kiryutin B."/>
            <person name="Kitts P."/>
            <person name="Maglott D."/>
            <person name="Pruitt K."/>
            <person name="Sapojnikov V."/>
            <person name="Souvorov A."/>
            <person name="Mackey A.J."/>
            <person name="Waterhouse R.M."/>
            <person name="Wyder S."/>
            <person name="Zdobnov E.M."/>
            <person name="Zdobnov E.M."/>
            <person name="Wyder S."/>
            <person name="Kriventseva E.V."/>
            <person name="Kadowaki T."/>
            <person name="Bork P."/>
            <person name="Aranda M."/>
            <person name="Bao R."/>
            <person name="Beermann A."/>
            <person name="Berns N."/>
            <person name="Bolognesi R."/>
            <person name="Bonneton F."/>
            <person name="Bopp D."/>
            <person name="Brown S.J."/>
            <person name="Bucher G."/>
            <person name="Butts T."/>
            <person name="Chaumot A."/>
            <person name="Denell R.E."/>
            <person name="Ferrier D.E."/>
            <person name="Friedrich M."/>
            <person name="Gordon C.M."/>
            <person name="Jindra M."/>
            <person name="Klingler M."/>
            <person name="Lan Q."/>
            <person name="Lattorff H.M."/>
            <person name="Laudet V."/>
            <person name="von Levetsow C."/>
            <person name="Liu Z."/>
            <person name="Lutz R."/>
            <person name="Lynch J.A."/>
            <person name="da Fonseca R.N."/>
            <person name="Posnien N."/>
            <person name="Reuter R."/>
            <person name="Roth S."/>
            <person name="Savard J."/>
            <person name="Schinko J.B."/>
            <person name="Schmitt C."/>
            <person name="Schoppmeier M."/>
            <person name="Schroder R."/>
            <person name="Shippy T.D."/>
            <person name="Simonnet F."/>
            <person name="Marques-Souza H."/>
            <person name="Tautz D."/>
            <person name="Tomoyasu Y."/>
            <person name="Trauner J."/>
            <person name="Van der Zee M."/>
            <person name="Vervoort M."/>
            <person name="Wittkopp N."/>
            <person name="Wimmer E.A."/>
            <person name="Yang X."/>
            <person name="Jones A.K."/>
            <person name="Sattelle D.B."/>
            <person name="Ebert P.R."/>
            <person name="Nelson D."/>
            <person name="Scott J.G."/>
            <person name="Beeman R.W."/>
            <person name="Muthukrishnan S."/>
            <person name="Kramer K.J."/>
            <person name="Arakane Y."/>
            <person name="Beeman R.W."/>
            <person name="Zhu Q."/>
            <person name="Hogenkamp D."/>
            <person name="Dixit R."/>
            <person name="Oppert B."/>
            <person name="Jiang H."/>
            <person name="Zou Z."/>
            <person name="Marshall J."/>
            <person name="Elpidina E."/>
            <person name="Vinokurov K."/>
            <person name="Oppert C."/>
            <person name="Zou Z."/>
            <person name="Evans J."/>
            <person name="Lu Z."/>
            <person name="Zhao P."/>
            <person name="Sumathipala N."/>
            <person name="Altincicek B."/>
            <person name="Vilcinskas A."/>
            <person name="Williams M."/>
            <person name="Hultmark D."/>
            <person name="Hetru C."/>
            <person name="Jiang H."/>
            <person name="Grimmelikhuijzen C.J."/>
            <person name="Hauser F."/>
            <person name="Cazzamali G."/>
            <person name="Williamson M."/>
            <person name="Park Y."/>
            <person name="Li B."/>
            <person name="Tanaka Y."/>
            <person name="Predel R."/>
            <person name="Neupert S."/>
            <person name="Schachtner J."/>
            <person name="Verleyen P."/>
            <person name="Raible F."/>
            <person name="Bork P."/>
            <person name="Friedrich M."/>
            <person name="Walden K.K."/>
            <person name="Robertson H.M."/>
            <person name="Angeli S."/>
            <person name="Foret S."/>
            <person name="Bucher G."/>
            <person name="Schuetz S."/>
            <person name="Maleszka R."/>
            <person name="Wimmer E.A."/>
            <person name="Beeman R.W."/>
            <person name="Lorenzen M."/>
            <person name="Tomoyasu Y."/>
            <person name="Miller S.C."/>
            <person name="Grossmann D."/>
            <person name="Bucher G."/>
        </authorList>
    </citation>
    <scope>NUCLEOTIDE SEQUENCE [LARGE SCALE GENOMIC DNA]</scope>
    <source>
        <strain evidence="2 3">Georgia GA2</strain>
    </source>
</reference>
<keyword evidence="1" id="KW-0732">Signal</keyword>
<accession>A0A139WDN7</accession>
<evidence type="ECO:0000256" key="1">
    <source>
        <dbReference type="SAM" id="SignalP"/>
    </source>
</evidence>
<evidence type="ECO:0000313" key="3">
    <source>
        <dbReference type="Proteomes" id="UP000007266"/>
    </source>
</evidence>
<sequence length="69" mass="7672">MKIYLCIVLLGIGTIVMGQLRHFPGGDNQHGKLYTSPPYHPRKLPTHKPLINELNNRQLAAPKSATSPK</sequence>
<dbReference type="Proteomes" id="UP000007266">
    <property type="component" value="Linkage group 8"/>
</dbReference>
<gene>
    <name evidence="2" type="primary">AUGUSTUS-3.0.2_33945</name>
    <name evidence="2" type="ORF">TcasGA2_TC033945</name>
</gene>
<dbReference type="InParanoid" id="A0A139WDN7"/>
<keyword evidence="3" id="KW-1185">Reference proteome</keyword>
<organism evidence="2 3">
    <name type="scientific">Tribolium castaneum</name>
    <name type="common">Red flour beetle</name>
    <dbReference type="NCBI Taxonomy" id="7070"/>
    <lineage>
        <taxon>Eukaryota</taxon>
        <taxon>Metazoa</taxon>
        <taxon>Ecdysozoa</taxon>
        <taxon>Arthropoda</taxon>
        <taxon>Hexapoda</taxon>
        <taxon>Insecta</taxon>
        <taxon>Pterygota</taxon>
        <taxon>Neoptera</taxon>
        <taxon>Endopterygota</taxon>
        <taxon>Coleoptera</taxon>
        <taxon>Polyphaga</taxon>
        <taxon>Cucujiformia</taxon>
        <taxon>Tenebrionidae</taxon>
        <taxon>Tenebrionidae incertae sedis</taxon>
        <taxon>Tribolium</taxon>
    </lineage>
</organism>
<proteinExistence type="predicted"/>